<organism evidence="12 13">
    <name type="scientific">Euroglyphus maynei</name>
    <name type="common">Mayne's house dust mite</name>
    <dbReference type="NCBI Taxonomy" id="6958"/>
    <lineage>
        <taxon>Eukaryota</taxon>
        <taxon>Metazoa</taxon>
        <taxon>Ecdysozoa</taxon>
        <taxon>Arthropoda</taxon>
        <taxon>Chelicerata</taxon>
        <taxon>Arachnida</taxon>
        <taxon>Acari</taxon>
        <taxon>Acariformes</taxon>
        <taxon>Sarcoptiformes</taxon>
        <taxon>Astigmata</taxon>
        <taxon>Psoroptidia</taxon>
        <taxon>Analgoidea</taxon>
        <taxon>Pyroglyphidae</taxon>
        <taxon>Pyroglyphinae</taxon>
        <taxon>Euroglyphus</taxon>
    </lineage>
</organism>
<evidence type="ECO:0000313" key="13">
    <source>
        <dbReference type="Proteomes" id="UP000194236"/>
    </source>
</evidence>
<evidence type="ECO:0000259" key="11">
    <source>
        <dbReference type="PROSITE" id="PS51194"/>
    </source>
</evidence>
<dbReference type="PROSITE" id="PS51194">
    <property type="entry name" value="HELICASE_CTER"/>
    <property type="match status" value="1"/>
</dbReference>
<evidence type="ECO:0000256" key="7">
    <source>
        <dbReference type="ARBA" id="ARBA00047984"/>
    </source>
</evidence>
<dbReference type="InterPro" id="IPR025313">
    <property type="entry name" value="SPB4-like_CTE"/>
</dbReference>
<dbReference type="GO" id="GO:0003723">
    <property type="term" value="F:RNA binding"/>
    <property type="evidence" value="ECO:0007669"/>
    <property type="project" value="UniProtKB-UniRule"/>
</dbReference>
<evidence type="ECO:0000256" key="9">
    <source>
        <dbReference type="RuleBase" id="RU365068"/>
    </source>
</evidence>
<dbReference type="CDD" id="cd18787">
    <property type="entry name" value="SF2_C_DEAD"/>
    <property type="match status" value="1"/>
</dbReference>
<dbReference type="GO" id="GO:0003724">
    <property type="term" value="F:RNA helicase activity"/>
    <property type="evidence" value="ECO:0007669"/>
    <property type="project" value="UniProtKB-EC"/>
</dbReference>
<keyword evidence="1 8" id="KW-0547">Nucleotide-binding</keyword>
<dbReference type="Proteomes" id="UP000194236">
    <property type="component" value="Unassembled WGS sequence"/>
</dbReference>
<keyword evidence="4 8" id="KW-0067">ATP-binding</keyword>
<feature type="domain" description="Helicase C-terminal" evidence="11">
    <location>
        <begin position="109"/>
        <end position="266"/>
    </location>
</feature>
<feature type="non-terminal residue" evidence="12">
    <location>
        <position position="1"/>
    </location>
</feature>
<reference evidence="12 13" key="1">
    <citation type="submission" date="2017-03" db="EMBL/GenBank/DDBJ databases">
        <title>Genome Survey of Euroglyphus maynei.</title>
        <authorList>
            <person name="Arlian L.G."/>
            <person name="Morgan M.S."/>
            <person name="Rider S.D."/>
        </authorList>
    </citation>
    <scope>NUCLEOTIDE SEQUENCE [LARGE SCALE GENOMIC DNA]</scope>
    <source>
        <strain evidence="12">Arlian Lab</strain>
        <tissue evidence="12">Whole body</tissue>
    </source>
</reference>
<sequence>LIATPGRLLDHLQNTKHFLYKNLQCLIIDEADRLLDIGFEDEMRAIIKLLPQRRQTMLFSATLSKKTDDLITLALNKEPLYIGLDPQPQEAATVDGLQQGFVMISNDKRLPLLFTFLKKNRNKKCMVFFSSCMSVKFHHELFNYIDIAVMSIHGKQKQNKRTTTFFQFSNVQTGTLFCTDVAARGLDIPKVDWIVQYDPPDDPKEYIHRVGRTARGLESHGNALLFLNPEERGFLQYLRDAKIPLVEYEFAWNKILNVQPQIEKLITRNYFLNMSAKEAYKSYVRAYDSHSLKNIFDINKLDLMAVAKSFGFEHPPFVDLRK</sequence>
<keyword evidence="13" id="KW-1185">Reference proteome</keyword>
<protein>
    <recommendedName>
        <fullName evidence="9">ATP-dependent RNA helicase</fullName>
        <ecNumber evidence="9">3.6.4.13</ecNumber>
    </recommendedName>
</protein>
<gene>
    <name evidence="12" type="ORF">BLA29_006671</name>
</gene>
<evidence type="ECO:0000256" key="8">
    <source>
        <dbReference type="RuleBase" id="RU000492"/>
    </source>
</evidence>
<dbReference type="GO" id="GO:0005524">
    <property type="term" value="F:ATP binding"/>
    <property type="evidence" value="ECO:0007669"/>
    <property type="project" value="UniProtKB-UniRule"/>
</dbReference>
<dbReference type="PROSITE" id="PS00039">
    <property type="entry name" value="DEAD_ATP_HELICASE"/>
    <property type="match status" value="1"/>
</dbReference>
<dbReference type="FunFam" id="3.40.50.300:FF:000379">
    <property type="entry name" value="RNA helicase"/>
    <property type="match status" value="1"/>
</dbReference>
<dbReference type="InterPro" id="IPR001650">
    <property type="entry name" value="Helicase_C-like"/>
</dbReference>
<keyword evidence="3 8" id="KW-0347">Helicase</keyword>
<evidence type="ECO:0000256" key="4">
    <source>
        <dbReference type="ARBA" id="ARBA00022840"/>
    </source>
</evidence>
<dbReference type="InterPro" id="IPR027417">
    <property type="entry name" value="P-loop_NTPase"/>
</dbReference>
<dbReference type="SMART" id="SM00490">
    <property type="entry name" value="HELICc"/>
    <property type="match status" value="1"/>
</dbReference>
<evidence type="ECO:0000259" key="10">
    <source>
        <dbReference type="PROSITE" id="PS51192"/>
    </source>
</evidence>
<comment type="caution">
    <text evidence="12">The sequence shown here is derived from an EMBL/GenBank/DDBJ whole genome shotgun (WGS) entry which is preliminary data.</text>
</comment>
<dbReference type="EMBL" id="MUJZ01066991">
    <property type="protein sequence ID" value="OTF70159.1"/>
    <property type="molecule type" value="Genomic_DNA"/>
</dbReference>
<dbReference type="Pfam" id="PF13959">
    <property type="entry name" value="CTE_SPB4"/>
    <property type="match status" value="1"/>
</dbReference>
<proteinExistence type="inferred from homology"/>
<dbReference type="PANTHER" id="PTHR24031">
    <property type="entry name" value="RNA HELICASE"/>
    <property type="match status" value="1"/>
</dbReference>
<feature type="domain" description="Helicase ATP-binding" evidence="10">
    <location>
        <begin position="1"/>
        <end position="81"/>
    </location>
</feature>
<dbReference type="EC" id="3.6.4.13" evidence="9"/>
<evidence type="ECO:0000256" key="6">
    <source>
        <dbReference type="ARBA" id="ARBA00024357"/>
    </source>
</evidence>
<evidence type="ECO:0000313" key="12">
    <source>
        <dbReference type="EMBL" id="OTF70159.1"/>
    </source>
</evidence>
<dbReference type="Pfam" id="PF00270">
    <property type="entry name" value="DEAD"/>
    <property type="match status" value="1"/>
</dbReference>
<evidence type="ECO:0000256" key="3">
    <source>
        <dbReference type="ARBA" id="ARBA00022806"/>
    </source>
</evidence>
<dbReference type="InterPro" id="IPR000629">
    <property type="entry name" value="RNA-helicase_DEAD-box_CS"/>
</dbReference>
<comment type="domain">
    <text evidence="9">The Q motif is unique to and characteristic of the DEAD box family of RNA helicases and controls ATP binding and hydrolysis.</text>
</comment>
<keyword evidence="5 9" id="KW-0694">RNA-binding</keyword>
<dbReference type="InterPro" id="IPR014001">
    <property type="entry name" value="Helicase_ATP-bd"/>
</dbReference>
<dbReference type="GO" id="GO:0016887">
    <property type="term" value="F:ATP hydrolysis activity"/>
    <property type="evidence" value="ECO:0007669"/>
    <property type="project" value="RHEA"/>
</dbReference>
<comment type="similarity">
    <text evidence="6">Belongs to the DEAD box helicase family. DDX18/HAS1 subfamily.</text>
</comment>
<dbReference type="AlphaFoldDB" id="A0A1Y3ANZ3"/>
<name>A0A1Y3ANZ3_EURMA</name>
<comment type="function">
    <text evidence="9">RNA helicase.</text>
</comment>
<dbReference type="SUPFAM" id="SSF52540">
    <property type="entry name" value="P-loop containing nucleoside triphosphate hydrolases"/>
    <property type="match status" value="1"/>
</dbReference>
<dbReference type="InterPro" id="IPR011545">
    <property type="entry name" value="DEAD/DEAH_box_helicase_dom"/>
</dbReference>
<evidence type="ECO:0000256" key="1">
    <source>
        <dbReference type="ARBA" id="ARBA00022741"/>
    </source>
</evidence>
<dbReference type="PROSITE" id="PS51192">
    <property type="entry name" value="HELICASE_ATP_BIND_1"/>
    <property type="match status" value="1"/>
</dbReference>
<accession>A0A1Y3ANZ3</accession>
<keyword evidence="2 8" id="KW-0378">Hydrolase</keyword>
<comment type="catalytic activity">
    <reaction evidence="7 9">
        <text>ATP + H2O = ADP + phosphate + H(+)</text>
        <dbReference type="Rhea" id="RHEA:13065"/>
        <dbReference type="ChEBI" id="CHEBI:15377"/>
        <dbReference type="ChEBI" id="CHEBI:15378"/>
        <dbReference type="ChEBI" id="CHEBI:30616"/>
        <dbReference type="ChEBI" id="CHEBI:43474"/>
        <dbReference type="ChEBI" id="CHEBI:456216"/>
        <dbReference type="EC" id="3.6.4.13"/>
    </reaction>
</comment>
<evidence type="ECO:0000256" key="5">
    <source>
        <dbReference type="ARBA" id="ARBA00022884"/>
    </source>
</evidence>
<evidence type="ECO:0000256" key="2">
    <source>
        <dbReference type="ARBA" id="ARBA00022801"/>
    </source>
</evidence>
<dbReference type="SMART" id="SM01178">
    <property type="entry name" value="DUF4217"/>
    <property type="match status" value="1"/>
</dbReference>
<dbReference type="Pfam" id="PF00271">
    <property type="entry name" value="Helicase_C"/>
    <property type="match status" value="1"/>
</dbReference>
<dbReference type="OrthoDB" id="10259640at2759"/>
<dbReference type="Gene3D" id="3.40.50.300">
    <property type="entry name" value="P-loop containing nucleotide triphosphate hydrolases"/>
    <property type="match status" value="2"/>
</dbReference>